<keyword evidence="2" id="KW-1185">Reference proteome</keyword>
<sequence length="61" mass="6638">MIGRQLSGWLAGSLSPPTFVSLGLDPRAFLNAAQAESDPRVKPEGNDGGWGRWRKMLTLQV</sequence>
<reference evidence="1" key="2">
    <citation type="submission" date="2023-01" db="EMBL/GenBank/DDBJ databases">
        <title>Draft genome sequence of Devosia yakushimensis strain NBRC 103855.</title>
        <authorList>
            <person name="Sun Q."/>
            <person name="Mori K."/>
        </authorList>
    </citation>
    <scope>NUCLEOTIDE SEQUENCE</scope>
    <source>
        <strain evidence="1">NBRC 103855</strain>
    </source>
</reference>
<organism evidence="1 2">
    <name type="scientific">Devosia yakushimensis</name>
    <dbReference type="NCBI Taxonomy" id="470028"/>
    <lineage>
        <taxon>Bacteria</taxon>
        <taxon>Pseudomonadati</taxon>
        <taxon>Pseudomonadota</taxon>
        <taxon>Alphaproteobacteria</taxon>
        <taxon>Hyphomicrobiales</taxon>
        <taxon>Devosiaceae</taxon>
        <taxon>Devosia</taxon>
    </lineage>
</organism>
<name>A0ABQ5U8B3_9HYPH</name>
<evidence type="ECO:0000313" key="2">
    <source>
        <dbReference type="Proteomes" id="UP001161406"/>
    </source>
</evidence>
<dbReference type="EMBL" id="BSNG01000001">
    <property type="protein sequence ID" value="GLQ08359.1"/>
    <property type="molecule type" value="Genomic_DNA"/>
</dbReference>
<accession>A0ABQ5U8B3</accession>
<comment type="caution">
    <text evidence="1">The sequence shown here is derived from an EMBL/GenBank/DDBJ whole genome shotgun (WGS) entry which is preliminary data.</text>
</comment>
<gene>
    <name evidence="1" type="ORF">GCM10007913_02910</name>
</gene>
<evidence type="ECO:0000313" key="1">
    <source>
        <dbReference type="EMBL" id="GLQ08359.1"/>
    </source>
</evidence>
<proteinExistence type="predicted"/>
<dbReference type="Proteomes" id="UP001161406">
    <property type="component" value="Unassembled WGS sequence"/>
</dbReference>
<protein>
    <submittedName>
        <fullName evidence="1">Uncharacterized protein</fullName>
    </submittedName>
</protein>
<reference evidence="1" key="1">
    <citation type="journal article" date="2014" name="Int. J. Syst. Evol. Microbiol.">
        <title>Complete genome of a new Firmicutes species belonging to the dominant human colonic microbiota ('Ruminococcus bicirculans') reveals two chromosomes and a selective capacity to utilize plant glucans.</title>
        <authorList>
            <consortium name="NISC Comparative Sequencing Program"/>
            <person name="Wegmann U."/>
            <person name="Louis P."/>
            <person name="Goesmann A."/>
            <person name="Henrissat B."/>
            <person name="Duncan S.H."/>
            <person name="Flint H.J."/>
        </authorList>
    </citation>
    <scope>NUCLEOTIDE SEQUENCE</scope>
    <source>
        <strain evidence="1">NBRC 103855</strain>
    </source>
</reference>